<evidence type="ECO:0000313" key="7">
    <source>
        <dbReference type="EMBL" id="GLX86519.1"/>
    </source>
</evidence>
<evidence type="ECO:0000256" key="2">
    <source>
        <dbReference type="ARBA" id="ARBA00022692"/>
    </source>
</evidence>
<keyword evidence="2 5" id="KW-0812">Transmembrane</keyword>
<dbReference type="EMBL" id="BSSV01000006">
    <property type="protein sequence ID" value="GLX86519.1"/>
    <property type="molecule type" value="Genomic_DNA"/>
</dbReference>
<evidence type="ECO:0000313" key="8">
    <source>
        <dbReference type="Proteomes" id="UP001157134"/>
    </source>
</evidence>
<dbReference type="InterPro" id="IPR010445">
    <property type="entry name" value="LapA_dom"/>
</dbReference>
<name>A0ABQ6HEV0_9GAMM</name>
<protein>
    <recommendedName>
        <fullName evidence="6">Lipopolysaccharide assembly protein A domain-containing protein</fullName>
    </recommendedName>
</protein>
<evidence type="ECO:0000256" key="3">
    <source>
        <dbReference type="ARBA" id="ARBA00022989"/>
    </source>
</evidence>
<reference evidence="7 8" key="1">
    <citation type="submission" date="2023-03" db="EMBL/GenBank/DDBJ databases">
        <title>Thalassotalea loyana LMG 22536T draft genome sequence.</title>
        <authorList>
            <person name="Sawabe T."/>
        </authorList>
    </citation>
    <scope>NUCLEOTIDE SEQUENCE [LARGE SCALE GENOMIC DNA]</scope>
    <source>
        <strain evidence="7 8">LMG 22536</strain>
    </source>
</reference>
<dbReference type="Pfam" id="PF06305">
    <property type="entry name" value="LapA_dom"/>
    <property type="match status" value="1"/>
</dbReference>
<evidence type="ECO:0000259" key="6">
    <source>
        <dbReference type="Pfam" id="PF06305"/>
    </source>
</evidence>
<evidence type="ECO:0000256" key="1">
    <source>
        <dbReference type="ARBA" id="ARBA00022475"/>
    </source>
</evidence>
<sequence length="74" mass="8297">MRLVITLLILFALLVIAFAFGSQNNGIITLNYFIARADISVASAVSLFTFIGFLLGIFTTVLWRILSRMKKRSK</sequence>
<evidence type="ECO:0000256" key="5">
    <source>
        <dbReference type="SAM" id="Phobius"/>
    </source>
</evidence>
<accession>A0ABQ6HEV0</accession>
<gene>
    <name evidence="7" type="ORF">tloyanaT_27720</name>
</gene>
<feature type="transmembrane region" description="Helical" evidence="5">
    <location>
        <begin position="43"/>
        <end position="66"/>
    </location>
</feature>
<keyword evidence="8" id="KW-1185">Reference proteome</keyword>
<feature type="domain" description="Lipopolysaccharide assembly protein A" evidence="6">
    <location>
        <begin position="23"/>
        <end position="71"/>
    </location>
</feature>
<dbReference type="RefSeq" id="WP_284299623.1">
    <property type="nucleotide sequence ID" value="NZ_BSSV01000006.1"/>
</dbReference>
<dbReference type="Proteomes" id="UP001157134">
    <property type="component" value="Unassembled WGS sequence"/>
</dbReference>
<organism evidence="7 8">
    <name type="scientific">Thalassotalea loyana</name>
    <dbReference type="NCBI Taxonomy" id="280483"/>
    <lineage>
        <taxon>Bacteria</taxon>
        <taxon>Pseudomonadati</taxon>
        <taxon>Pseudomonadota</taxon>
        <taxon>Gammaproteobacteria</taxon>
        <taxon>Alteromonadales</taxon>
        <taxon>Colwelliaceae</taxon>
        <taxon>Thalassotalea</taxon>
    </lineage>
</organism>
<comment type="caution">
    <text evidence="7">The sequence shown here is derived from an EMBL/GenBank/DDBJ whole genome shotgun (WGS) entry which is preliminary data.</text>
</comment>
<keyword evidence="4 5" id="KW-0472">Membrane</keyword>
<proteinExistence type="predicted"/>
<keyword evidence="3 5" id="KW-1133">Transmembrane helix</keyword>
<keyword evidence="1" id="KW-1003">Cell membrane</keyword>
<evidence type="ECO:0000256" key="4">
    <source>
        <dbReference type="ARBA" id="ARBA00023136"/>
    </source>
</evidence>